<evidence type="ECO:0000256" key="7">
    <source>
        <dbReference type="ARBA" id="ARBA00009789"/>
    </source>
</evidence>
<comment type="cofactor">
    <cofactor evidence="3 14">
        <name>a divalent metal cation</name>
        <dbReference type="ChEBI" id="CHEBI:60240"/>
    </cofactor>
</comment>
<dbReference type="InterPro" id="IPR018294">
    <property type="entry name" value="ISPD_synthase_CS"/>
</dbReference>
<dbReference type="Gene3D" id="3.30.1330.50">
    <property type="entry name" value="2-C-methyl-D-erythritol 2,4-cyclodiphosphate synthase"/>
    <property type="match status" value="1"/>
</dbReference>
<evidence type="ECO:0000313" key="16">
    <source>
        <dbReference type="EMBL" id="AOY55725.1"/>
    </source>
</evidence>
<feature type="binding site" evidence="14">
    <location>
        <position position="238"/>
    </location>
    <ligand>
        <name>a divalent metal cation</name>
        <dbReference type="ChEBI" id="CHEBI:60240"/>
    </ligand>
</feature>
<feature type="site" description="Positions MEP for the nucleophilic attack" evidence="14">
    <location>
        <position position="211"/>
    </location>
</feature>
<dbReference type="PROSITE" id="PS01295">
    <property type="entry name" value="ISPD"/>
    <property type="match status" value="1"/>
</dbReference>
<sequence length="394" mass="41434">MGTRDIAVVLVAAGRGERLGAEKPKAFVELAGRTLISHSLENIVAVANLAQVIVAVPKELIAEANQLVSAHHLTDVSFAVVAGGQTRQESISLALQNLDSQVAVVLVHDAARALAPTELFDRVASRVRETKGAVIPALPVVDTVKRISDDLILETVDRESLVSAQTPQGFLAAELTEVYAAAQAEFTDDAALFQSFGKSVSHIYGTRRAFKITTPEDLTSAELLFGVDVRTGIGTDVHRFTSDPEKPLFLGTVVWPGELGLEGHSDGDAVSHAIVDALLSAAGLGDIGSNFGVDRPEFAGANGSVFLSETLRLIAQHGFQVRNIAVQIIGNRPKVAPHRERVEAALFELIKAPVSLSATTTDGLGFLGNSEGVAAVATALIARPNSSPIDRLGA</sequence>
<proteinExistence type="inferred from homology"/>
<feature type="region of interest" description="2-C-methyl-D-erythritol 4-phosphate cytidylyltransferase" evidence="14">
    <location>
        <begin position="1"/>
        <end position="229"/>
    </location>
</feature>
<dbReference type="HAMAP" id="MF_00108">
    <property type="entry name" value="IspD"/>
    <property type="match status" value="1"/>
</dbReference>
<organism evidence="16 17">
    <name type="scientific">Candidatus Rhodoluna planktonica</name>
    <dbReference type="NCBI Taxonomy" id="535712"/>
    <lineage>
        <taxon>Bacteria</taxon>
        <taxon>Bacillati</taxon>
        <taxon>Actinomycetota</taxon>
        <taxon>Actinomycetes</taxon>
        <taxon>Micrococcales</taxon>
        <taxon>Microbacteriaceae</taxon>
        <taxon>Luna cluster</taxon>
        <taxon>Luna-1 subcluster</taxon>
        <taxon>Rhodoluna</taxon>
    </lineage>
</organism>
<evidence type="ECO:0000256" key="8">
    <source>
        <dbReference type="ARBA" id="ARBA00022679"/>
    </source>
</evidence>
<comment type="catalytic activity">
    <reaction evidence="1 14">
        <text>4-CDP-2-C-methyl-D-erythritol 2-phosphate = 2-C-methyl-D-erythritol 2,4-cyclic diphosphate + CMP</text>
        <dbReference type="Rhea" id="RHEA:23864"/>
        <dbReference type="ChEBI" id="CHEBI:57919"/>
        <dbReference type="ChEBI" id="CHEBI:58483"/>
        <dbReference type="ChEBI" id="CHEBI:60377"/>
        <dbReference type="EC" id="4.6.1.12"/>
    </reaction>
</comment>
<keyword evidence="13 14" id="KW-0511">Multifunctional enzyme</keyword>
<dbReference type="NCBIfam" id="TIGR00151">
    <property type="entry name" value="ispF"/>
    <property type="match status" value="1"/>
</dbReference>
<dbReference type="KEGG" id="rpla:A4Z71_01600"/>
<feature type="binding site" evidence="14">
    <location>
        <position position="366"/>
    </location>
    <ligand>
        <name>4-CDP-2-C-methyl-D-erythritol 2-phosphate</name>
        <dbReference type="ChEBI" id="CHEBI:57919"/>
    </ligand>
</feature>
<dbReference type="PROSITE" id="PS01350">
    <property type="entry name" value="ISPF"/>
    <property type="match status" value="1"/>
</dbReference>
<comment type="function">
    <text evidence="14">Bifunctional enzyme that catalyzes the formation of 4-diphosphocytidyl-2-C-methyl-D-erythritol from CTP and 2-C-methyl-D-erythritol 4-phosphate (MEP) (IspD), and catalyzes the conversion of 4-diphosphocytidyl-2-C-methyl-D-erythritol 2-phosphate (CDP-ME2P) to 2-C-methyl-D-erythritol 2,4-cyclodiphosphate (ME-CPP) with a corresponding release of cytidine 5-monophosphate (CMP) (IspF).</text>
</comment>
<dbReference type="InterPro" id="IPR020555">
    <property type="entry name" value="MECDP_synthase_CS"/>
</dbReference>
<dbReference type="PANTHER" id="PTHR32125">
    <property type="entry name" value="2-C-METHYL-D-ERYTHRITOL 4-PHOSPHATE CYTIDYLYLTRANSFERASE, CHLOROPLASTIC"/>
    <property type="match status" value="1"/>
</dbReference>
<dbReference type="OrthoDB" id="9802561at2"/>
<comment type="catalytic activity">
    <reaction evidence="2 14">
        <text>2-C-methyl-D-erythritol 4-phosphate + CTP + H(+) = 4-CDP-2-C-methyl-D-erythritol + diphosphate</text>
        <dbReference type="Rhea" id="RHEA:13429"/>
        <dbReference type="ChEBI" id="CHEBI:15378"/>
        <dbReference type="ChEBI" id="CHEBI:33019"/>
        <dbReference type="ChEBI" id="CHEBI:37563"/>
        <dbReference type="ChEBI" id="CHEBI:57823"/>
        <dbReference type="ChEBI" id="CHEBI:58262"/>
        <dbReference type="EC" id="2.7.7.60"/>
    </reaction>
</comment>
<dbReference type="Proteomes" id="UP000243784">
    <property type="component" value="Chromosome"/>
</dbReference>
<dbReference type="InterPro" id="IPR050088">
    <property type="entry name" value="IspD/TarI_cytidylyltransf_bact"/>
</dbReference>
<dbReference type="FunFam" id="3.30.1330.50:FF:000003">
    <property type="entry name" value="2-C-methyl-D-erythritol 2,4-cyclodiphosphate synthase"/>
    <property type="match status" value="1"/>
</dbReference>
<evidence type="ECO:0000256" key="14">
    <source>
        <dbReference type="HAMAP-Rule" id="MF_01520"/>
    </source>
</evidence>
<dbReference type="Gene3D" id="3.90.550.10">
    <property type="entry name" value="Spore Coat Polysaccharide Biosynthesis Protein SpsA, Chain A"/>
    <property type="match status" value="1"/>
</dbReference>
<dbReference type="InterPro" id="IPR026596">
    <property type="entry name" value="IspD/F"/>
</dbReference>
<protein>
    <recommendedName>
        <fullName evidence="14">Bifunctional enzyme IspD/IspF</fullName>
    </recommendedName>
    <domain>
        <recommendedName>
            <fullName evidence="14">2-C-methyl-D-erythritol 4-phosphate cytidylyltransferase</fullName>
            <ecNumber evidence="14">2.7.7.60</ecNumber>
        </recommendedName>
        <alternativeName>
            <fullName evidence="14">4-diphosphocytidyl-2C-methyl-D-erythritol synthase</fullName>
        </alternativeName>
        <alternativeName>
            <fullName evidence="14">MEP cytidylyltransferase</fullName>
            <shortName evidence="14">MCT</shortName>
        </alternativeName>
    </domain>
    <domain>
        <recommendedName>
            <fullName evidence="14">2-C-methyl-D-erythritol 2,4-cyclodiphosphate synthase</fullName>
            <shortName evidence="14">MECDP-synthase</shortName>
            <shortName evidence="14">MECPP-synthase</shortName>
            <shortName evidence="14">MECPS</shortName>
            <ecNumber evidence="14">4.6.1.12</ecNumber>
        </recommendedName>
    </domain>
</protein>
<keyword evidence="12 14" id="KW-0456">Lyase</keyword>
<feature type="site" description="Transition state stabilizer" evidence="14">
    <location>
        <position position="25"/>
    </location>
</feature>
<dbReference type="FunFam" id="3.90.550.10:FF:000003">
    <property type="entry name" value="2-C-methyl-D-erythritol 4-phosphate cytidylyltransferase"/>
    <property type="match status" value="1"/>
</dbReference>
<feature type="site" description="Transition state stabilizer" evidence="14">
    <location>
        <position position="360"/>
    </location>
</feature>
<evidence type="ECO:0000256" key="13">
    <source>
        <dbReference type="ARBA" id="ARBA00023268"/>
    </source>
</evidence>
<feature type="binding site" evidence="14">
    <location>
        <begin position="264"/>
        <end position="265"/>
    </location>
    <ligand>
        <name>4-CDP-2-C-methyl-D-erythritol 2-phosphate</name>
        <dbReference type="ChEBI" id="CHEBI:57919"/>
    </ligand>
</feature>
<evidence type="ECO:0000256" key="5">
    <source>
        <dbReference type="ARBA" id="ARBA00004787"/>
    </source>
</evidence>
<name>A0A1D9DY51_9MICO</name>
<dbReference type="Pfam" id="PF02542">
    <property type="entry name" value="YgbB"/>
    <property type="match status" value="1"/>
</dbReference>
<dbReference type="GO" id="GO:0046872">
    <property type="term" value="F:metal ion binding"/>
    <property type="evidence" value="ECO:0007669"/>
    <property type="project" value="UniProtKB-KW"/>
</dbReference>
<feature type="binding site" evidence="14">
    <location>
        <begin position="359"/>
        <end position="362"/>
    </location>
    <ligand>
        <name>4-CDP-2-C-methyl-D-erythritol 2-phosphate</name>
        <dbReference type="ChEBI" id="CHEBI:57919"/>
    </ligand>
</feature>
<dbReference type="SUPFAM" id="SSF53448">
    <property type="entry name" value="Nucleotide-diphospho-sugar transferases"/>
    <property type="match status" value="1"/>
</dbReference>
<dbReference type="HAMAP" id="MF_01520">
    <property type="entry name" value="IspDF"/>
    <property type="match status" value="1"/>
</dbReference>
<feature type="binding site" evidence="14">
    <location>
        <position position="236"/>
    </location>
    <ligand>
        <name>a divalent metal cation</name>
        <dbReference type="ChEBI" id="CHEBI:60240"/>
    </ligand>
</feature>
<keyword evidence="11 14" id="KW-0414">Isoprene biosynthesis</keyword>
<evidence type="ECO:0000256" key="3">
    <source>
        <dbReference type="ARBA" id="ARBA00001968"/>
    </source>
</evidence>
<dbReference type="InterPro" id="IPR001228">
    <property type="entry name" value="IspD"/>
</dbReference>
<evidence type="ECO:0000256" key="9">
    <source>
        <dbReference type="ARBA" id="ARBA00022695"/>
    </source>
</evidence>
<dbReference type="EC" id="4.6.1.12" evidence="14"/>
<feature type="site" description="Transition state stabilizer" evidence="14">
    <location>
        <position position="18"/>
    </location>
</feature>
<evidence type="ECO:0000313" key="17">
    <source>
        <dbReference type="Proteomes" id="UP000243784"/>
    </source>
</evidence>
<dbReference type="InterPro" id="IPR029044">
    <property type="entry name" value="Nucleotide-diphossugar_trans"/>
</dbReference>
<evidence type="ECO:0000259" key="15">
    <source>
        <dbReference type="Pfam" id="PF02542"/>
    </source>
</evidence>
<feature type="domain" description="2-C-methyl-D-erythritol 2,4-cyclodiphosphate synthase" evidence="15">
    <location>
        <begin position="230"/>
        <end position="381"/>
    </location>
</feature>
<dbReference type="GO" id="GO:0050518">
    <property type="term" value="F:2-C-methyl-D-erythritol 4-phosphate cytidylyltransferase activity"/>
    <property type="evidence" value="ECO:0007669"/>
    <property type="project" value="UniProtKB-UniRule"/>
</dbReference>
<dbReference type="GO" id="GO:0019288">
    <property type="term" value="P:isopentenyl diphosphate biosynthetic process, methylerythritol 4-phosphate pathway"/>
    <property type="evidence" value="ECO:0007669"/>
    <property type="project" value="UniProtKB-UniRule"/>
</dbReference>
<comment type="pathway">
    <text evidence="4 14">Isoprenoid biosynthesis; isopentenyl diphosphate biosynthesis via DXP pathway; isopentenyl diphosphate from 1-deoxy-D-xylulose 5-phosphate: step 4/6.</text>
</comment>
<dbReference type="Pfam" id="PF01128">
    <property type="entry name" value="IspD"/>
    <property type="match status" value="1"/>
</dbReference>
<dbReference type="UniPathway" id="UPA00056">
    <property type="reaction ID" value="UER00093"/>
</dbReference>
<dbReference type="InterPro" id="IPR034683">
    <property type="entry name" value="IspD/TarI"/>
</dbReference>
<gene>
    <name evidence="14" type="primary">ispDF</name>
    <name evidence="16" type="ORF">A4Z71_01600</name>
</gene>
<feature type="site" description="Transition state stabilizer" evidence="14">
    <location>
        <position position="264"/>
    </location>
</feature>
<feature type="binding site" evidence="14">
    <location>
        <begin position="286"/>
        <end position="288"/>
    </location>
    <ligand>
        <name>4-CDP-2-C-methyl-D-erythritol 2-phosphate</name>
        <dbReference type="ChEBI" id="CHEBI:57919"/>
    </ligand>
</feature>
<reference evidence="16 17" key="1">
    <citation type="journal article" date="2016" name="Biochim. Biophys. Acta">
        <title>Photochemical characterization of actinorhodopsin and its functional existence in the natural host.</title>
        <authorList>
            <person name="Nakamura S."/>
            <person name="Kikukawa T."/>
            <person name="Tamogami J."/>
            <person name="Kamiya M."/>
            <person name="Aizawa T."/>
            <person name="Hahn M.W."/>
            <person name="Ihara K."/>
            <person name="Kamo N."/>
            <person name="Demura M."/>
        </authorList>
    </citation>
    <scope>NUCLEOTIDE SEQUENCE [LARGE SCALE GENOMIC DNA]</scope>
    <source>
        <strain evidence="16 17">MWH-Dar1</strain>
    </source>
</reference>
<evidence type="ECO:0000256" key="1">
    <source>
        <dbReference type="ARBA" id="ARBA00000200"/>
    </source>
</evidence>
<evidence type="ECO:0000256" key="2">
    <source>
        <dbReference type="ARBA" id="ARBA00001282"/>
    </source>
</evidence>
<evidence type="ECO:0000256" key="11">
    <source>
        <dbReference type="ARBA" id="ARBA00023229"/>
    </source>
</evidence>
<dbReference type="InterPro" id="IPR036571">
    <property type="entry name" value="MECDP_synthase_sf"/>
</dbReference>
<comment type="similarity">
    <text evidence="7">Belongs to the IspD/TarI cytidylyltransferase family. IspD subfamily.</text>
</comment>
<dbReference type="HAMAP" id="MF_00107">
    <property type="entry name" value="IspF"/>
    <property type="match status" value="1"/>
</dbReference>
<dbReference type="PANTHER" id="PTHR32125:SF4">
    <property type="entry name" value="2-C-METHYL-D-ERYTHRITOL 4-PHOSPHATE CYTIDYLYLTRANSFERASE, CHLOROPLASTIC"/>
    <property type="match status" value="1"/>
</dbReference>
<dbReference type="SUPFAM" id="SSF69765">
    <property type="entry name" value="IpsF-like"/>
    <property type="match status" value="1"/>
</dbReference>
<feature type="binding site" evidence="14">
    <location>
        <begin position="236"/>
        <end position="238"/>
    </location>
    <ligand>
        <name>4-CDP-2-C-methyl-D-erythritol 2-phosphate</name>
        <dbReference type="ChEBI" id="CHEBI:57919"/>
    </ligand>
</feature>
<dbReference type="AlphaFoldDB" id="A0A1D9DY51"/>
<accession>A0A1D9DY51</accession>
<keyword evidence="8 14" id="KW-0808">Transferase</keyword>
<dbReference type="RefSeq" id="WP_070954237.1">
    <property type="nucleotide sequence ID" value="NZ_CP015208.1"/>
</dbReference>
<dbReference type="GO" id="GO:0008685">
    <property type="term" value="F:2-C-methyl-D-erythritol 2,4-cyclodiphosphate synthase activity"/>
    <property type="evidence" value="ECO:0007669"/>
    <property type="project" value="UniProtKB-UniRule"/>
</dbReference>
<feature type="site" description="Positions MEP for the nucleophilic attack" evidence="14">
    <location>
        <position position="158"/>
    </location>
</feature>
<dbReference type="EMBL" id="CP015208">
    <property type="protein sequence ID" value="AOY55725.1"/>
    <property type="molecule type" value="Genomic_DNA"/>
</dbReference>
<comment type="similarity">
    <text evidence="14">In the C-terminal section; belongs to the IspF family.</text>
</comment>
<feature type="binding site" evidence="14">
    <location>
        <position position="272"/>
    </location>
    <ligand>
        <name>a divalent metal cation</name>
        <dbReference type="ChEBI" id="CHEBI:60240"/>
    </ligand>
</feature>
<evidence type="ECO:0000256" key="12">
    <source>
        <dbReference type="ARBA" id="ARBA00023239"/>
    </source>
</evidence>
<dbReference type="STRING" id="535712.A4Z71_01600"/>
<comment type="similarity">
    <text evidence="6">Belongs to the IspF family.</text>
</comment>
<dbReference type="CDD" id="cd00554">
    <property type="entry name" value="MECDP_synthase"/>
    <property type="match status" value="1"/>
</dbReference>
<comment type="caution">
    <text evidence="14">Lacks conserved residue(s) required for the propagation of feature annotation.</text>
</comment>
<evidence type="ECO:0000256" key="4">
    <source>
        <dbReference type="ARBA" id="ARBA00004709"/>
    </source>
</evidence>
<dbReference type="InterPro" id="IPR003526">
    <property type="entry name" value="MECDP_synthase"/>
</dbReference>
<dbReference type="GO" id="GO:0016114">
    <property type="term" value="P:terpenoid biosynthetic process"/>
    <property type="evidence" value="ECO:0007669"/>
    <property type="project" value="InterPro"/>
</dbReference>
<comment type="similarity">
    <text evidence="14">In the N-terminal section; belongs to the IspD/TarI cytidylyltransferase family. IspD subfamily.</text>
</comment>
<keyword evidence="10 14" id="KW-0479">Metal-binding</keyword>
<evidence type="ECO:0000256" key="6">
    <source>
        <dbReference type="ARBA" id="ARBA00008480"/>
    </source>
</evidence>
<evidence type="ECO:0000256" key="10">
    <source>
        <dbReference type="ARBA" id="ARBA00022723"/>
    </source>
</evidence>
<dbReference type="EC" id="2.7.7.60" evidence="14"/>
<keyword evidence="17" id="KW-1185">Reference proteome</keyword>
<comment type="pathway">
    <text evidence="5 14">Isoprenoid biosynthesis; isopentenyl diphosphate biosynthesis via DXP pathway; isopentenyl diphosphate from 1-deoxy-D-xylulose 5-phosphate: step 2/6.</text>
</comment>
<feature type="region of interest" description="2-C-methyl-D-erythritol 2,4-cyclodiphosphate synthase" evidence="14">
    <location>
        <begin position="230"/>
        <end position="394"/>
    </location>
</feature>
<dbReference type="NCBIfam" id="TIGR00453">
    <property type="entry name" value="ispD"/>
    <property type="match status" value="1"/>
</dbReference>
<keyword evidence="9 14" id="KW-0548">Nucleotidyltransferase</keyword>
<dbReference type="CDD" id="cd02516">
    <property type="entry name" value="CDP-ME_synthetase"/>
    <property type="match status" value="1"/>
</dbReference>